<evidence type="ECO:0000313" key="3">
    <source>
        <dbReference type="EMBL" id="GAA0292346.1"/>
    </source>
</evidence>
<evidence type="ECO:0000256" key="2">
    <source>
        <dbReference type="SAM" id="SignalP"/>
    </source>
</evidence>
<organism evidence="3 4">
    <name type="scientific">Streptomyces polychromogenes</name>
    <dbReference type="NCBI Taxonomy" id="67342"/>
    <lineage>
        <taxon>Bacteria</taxon>
        <taxon>Bacillati</taxon>
        <taxon>Actinomycetota</taxon>
        <taxon>Actinomycetes</taxon>
        <taxon>Kitasatosporales</taxon>
        <taxon>Streptomycetaceae</taxon>
        <taxon>Streptomyces</taxon>
    </lineage>
</organism>
<evidence type="ECO:0000256" key="1">
    <source>
        <dbReference type="SAM" id="MobiDB-lite"/>
    </source>
</evidence>
<dbReference type="Proteomes" id="UP001501867">
    <property type="component" value="Unassembled WGS sequence"/>
</dbReference>
<feature type="chain" id="PRO_5046137355" description="Lipoprotein" evidence="2">
    <location>
        <begin position="20"/>
        <end position="222"/>
    </location>
</feature>
<keyword evidence="4" id="KW-1185">Reference proteome</keyword>
<proteinExistence type="predicted"/>
<sequence>MRRTAVTLACLATVTAALAGGCGSAASGPATPAPLPPSGAAPACPGVGRPAPAAPPTTVDGTPANTPEAARLSQAVGAQGRGAFADVYGSHVTDQPPGRVALCVTDLGRGRLLLEAARKADPAVDPGRADLYLSRYTRRALNEAVARLTADRARPAFPLYSFSAASDASGVVVTSTADGVASKELKAHLERLTGGVPVTVERGDPVTAAVGGPAAHAGDPAP</sequence>
<evidence type="ECO:0000313" key="4">
    <source>
        <dbReference type="Proteomes" id="UP001501867"/>
    </source>
</evidence>
<gene>
    <name evidence="3" type="ORF">GCM10010302_33700</name>
</gene>
<dbReference type="EMBL" id="BAAABV010000016">
    <property type="protein sequence ID" value="GAA0292346.1"/>
    <property type="molecule type" value="Genomic_DNA"/>
</dbReference>
<reference evidence="3 4" key="1">
    <citation type="journal article" date="2019" name="Int. J. Syst. Evol. Microbiol.">
        <title>The Global Catalogue of Microorganisms (GCM) 10K type strain sequencing project: providing services to taxonomists for standard genome sequencing and annotation.</title>
        <authorList>
            <consortium name="The Broad Institute Genomics Platform"/>
            <consortium name="The Broad Institute Genome Sequencing Center for Infectious Disease"/>
            <person name="Wu L."/>
            <person name="Ma J."/>
        </authorList>
    </citation>
    <scope>NUCLEOTIDE SEQUENCE [LARGE SCALE GENOMIC DNA]</scope>
    <source>
        <strain evidence="3 4">JCM 4505</strain>
    </source>
</reference>
<name>A0ABN0VED6_9ACTN</name>
<evidence type="ECO:0008006" key="5">
    <source>
        <dbReference type="Google" id="ProtNLM"/>
    </source>
</evidence>
<dbReference type="RefSeq" id="WP_344159272.1">
    <property type="nucleotide sequence ID" value="NZ_BAAABV010000016.1"/>
</dbReference>
<protein>
    <recommendedName>
        <fullName evidence="5">Lipoprotein</fullName>
    </recommendedName>
</protein>
<keyword evidence="2" id="KW-0732">Signal</keyword>
<dbReference type="PROSITE" id="PS51257">
    <property type="entry name" value="PROKAR_LIPOPROTEIN"/>
    <property type="match status" value="1"/>
</dbReference>
<accession>A0ABN0VED6</accession>
<feature type="compositionally biased region" description="Low complexity" evidence="1">
    <location>
        <begin position="40"/>
        <end position="64"/>
    </location>
</feature>
<feature type="region of interest" description="Disordered" evidence="1">
    <location>
        <begin position="25"/>
        <end position="66"/>
    </location>
</feature>
<feature type="signal peptide" evidence="2">
    <location>
        <begin position="1"/>
        <end position="19"/>
    </location>
</feature>
<comment type="caution">
    <text evidence="3">The sequence shown here is derived from an EMBL/GenBank/DDBJ whole genome shotgun (WGS) entry which is preliminary data.</text>
</comment>